<evidence type="ECO:0000256" key="8">
    <source>
        <dbReference type="ARBA" id="ARBA00023136"/>
    </source>
</evidence>
<evidence type="ECO:0000256" key="1">
    <source>
        <dbReference type="ARBA" id="ARBA00004429"/>
    </source>
</evidence>
<evidence type="ECO:0000313" key="11">
    <source>
        <dbReference type="EMBL" id="MFC0471056.1"/>
    </source>
</evidence>
<feature type="transmembrane region" description="Helical" evidence="9">
    <location>
        <begin position="175"/>
        <end position="194"/>
    </location>
</feature>
<feature type="domain" description="ABC transmembrane type-2" evidence="10">
    <location>
        <begin position="33"/>
        <end position="253"/>
    </location>
</feature>
<feature type="transmembrane region" description="Helical" evidence="9">
    <location>
        <begin position="231"/>
        <end position="250"/>
    </location>
</feature>
<evidence type="ECO:0000256" key="9">
    <source>
        <dbReference type="RuleBase" id="RU361157"/>
    </source>
</evidence>
<dbReference type="Pfam" id="PF01061">
    <property type="entry name" value="ABC2_membrane"/>
    <property type="match status" value="1"/>
</dbReference>
<feature type="transmembrane region" description="Helical" evidence="9">
    <location>
        <begin position="63"/>
        <end position="80"/>
    </location>
</feature>
<evidence type="ECO:0000256" key="7">
    <source>
        <dbReference type="ARBA" id="ARBA00022989"/>
    </source>
</evidence>
<protein>
    <recommendedName>
        <fullName evidence="9">Transport permease protein</fullName>
    </recommendedName>
</protein>
<keyword evidence="12" id="KW-1185">Reference proteome</keyword>
<keyword evidence="8 9" id="KW-0472">Membrane</keyword>
<dbReference type="InterPro" id="IPR047817">
    <property type="entry name" value="ABC2_TM_bact-type"/>
</dbReference>
<evidence type="ECO:0000256" key="6">
    <source>
        <dbReference type="ARBA" id="ARBA00022692"/>
    </source>
</evidence>
<feature type="transmembrane region" description="Helical" evidence="9">
    <location>
        <begin position="32"/>
        <end position="57"/>
    </location>
</feature>
<accession>A0ABV6KCM6</accession>
<dbReference type="RefSeq" id="WP_335958426.1">
    <property type="nucleotide sequence ID" value="NZ_JAXBLX010000001.1"/>
</dbReference>
<keyword evidence="4 9" id="KW-1003">Cell membrane</keyword>
<dbReference type="Proteomes" id="UP001589838">
    <property type="component" value="Unassembled WGS sequence"/>
</dbReference>
<dbReference type="PANTHER" id="PTHR30413:SF8">
    <property type="entry name" value="TRANSPORT PERMEASE PROTEIN"/>
    <property type="match status" value="1"/>
</dbReference>
<dbReference type="PROSITE" id="PS51012">
    <property type="entry name" value="ABC_TM2"/>
    <property type="match status" value="1"/>
</dbReference>
<comment type="similarity">
    <text evidence="2 9">Belongs to the ABC-2 integral membrane protein family.</text>
</comment>
<keyword evidence="7 9" id="KW-1133">Transmembrane helix</keyword>
<feature type="transmembrane region" description="Helical" evidence="9">
    <location>
        <begin position="109"/>
        <end position="136"/>
    </location>
</feature>
<dbReference type="InterPro" id="IPR013525">
    <property type="entry name" value="ABC2_TM"/>
</dbReference>
<gene>
    <name evidence="11" type="ORF">ACFFHM_11330</name>
</gene>
<dbReference type="EMBL" id="JBHLUX010000029">
    <property type="protein sequence ID" value="MFC0471056.1"/>
    <property type="molecule type" value="Genomic_DNA"/>
</dbReference>
<keyword evidence="3 9" id="KW-0813">Transport</keyword>
<evidence type="ECO:0000256" key="3">
    <source>
        <dbReference type="ARBA" id="ARBA00022448"/>
    </source>
</evidence>
<dbReference type="InterPro" id="IPR000412">
    <property type="entry name" value="ABC_2_transport"/>
</dbReference>
<name>A0ABV6KCM6_9BACI</name>
<evidence type="ECO:0000256" key="2">
    <source>
        <dbReference type="ARBA" id="ARBA00007783"/>
    </source>
</evidence>
<reference evidence="11 12" key="1">
    <citation type="submission" date="2024-09" db="EMBL/GenBank/DDBJ databases">
        <authorList>
            <person name="Sun Q."/>
            <person name="Mori K."/>
        </authorList>
    </citation>
    <scope>NUCLEOTIDE SEQUENCE [LARGE SCALE GENOMIC DNA]</scope>
    <source>
        <strain evidence="11 12">NCAIM B.02610</strain>
    </source>
</reference>
<evidence type="ECO:0000259" key="10">
    <source>
        <dbReference type="PROSITE" id="PS51012"/>
    </source>
</evidence>
<sequence length="261" mass="29885">MIFNSVKKLVDQRDFIWTLTKREVFSKYKQSILGIFWVILQPLILIAILTIVFSAFVRLPSEGVPYALFLTVAMIPWRFFNTAVNGSTKTITGFAGLIKQRSFYRPALIIVKLISETITFAFASVGIVALMIYFGWTPGINAFYALLLFCVQLIIMLGLMFLLSALNVYVRDVGFAVPLVLRLWFYMCPIIYSFENVPIQYQPYLALNPMVAILDGYRKTLLHNELPDFTMLAYSFSFGIIVLIIGWITFMKLEKNFADVI</sequence>
<keyword evidence="5" id="KW-0997">Cell inner membrane</keyword>
<organism evidence="11 12">
    <name type="scientific">Halalkalibacter kiskunsagensis</name>
    <dbReference type="NCBI Taxonomy" id="1548599"/>
    <lineage>
        <taxon>Bacteria</taxon>
        <taxon>Bacillati</taxon>
        <taxon>Bacillota</taxon>
        <taxon>Bacilli</taxon>
        <taxon>Bacillales</taxon>
        <taxon>Bacillaceae</taxon>
        <taxon>Halalkalibacter</taxon>
    </lineage>
</organism>
<comment type="subcellular location">
    <subcellularLocation>
        <location evidence="1">Cell inner membrane</location>
        <topology evidence="1">Multi-pass membrane protein</topology>
    </subcellularLocation>
    <subcellularLocation>
        <location evidence="9">Cell membrane</location>
        <topology evidence="9">Multi-pass membrane protein</topology>
    </subcellularLocation>
</comment>
<feature type="transmembrane region" description="Helical" evidence="9">
    <location>
        <begin position="142"/>
        <end position="163"/>
    </location>
</feature>
<keyword evidence="6 9" id="KW-0812">Transmembrane</keyword>
<evidence type="ECO:0000256" key="4">
    <source>
        <dbReference type="ARBA" id="ARBA00022475"/>
    </source>
</evidence>
<proteinExistence type="inferred from homology"/>
<dbReference type="PANTHER" id="PTHR30413">
    <property type="entry name" value="INNER MEMBRANE TRANSPORT PERMEASE"/>
    <property type="match status" value="1"/>
</dbReference>
<dbReference type="PRINTS" id="PR00164">
    <property type="entry name" value="ABC2TRNSPORT"/>
</dbReference>
<evidence type="ECO:0000256" key="5">
    <source>
        <dbReference type="ARBA" id="ARBA00022519"/>
    </source>
</evidence>
<comment type="caution">
    <text evidence="11">The sequence shown here is derived from an EMBL/GenBank/DDBJ whole genome shotgun (WGS) entry which is preliminary data.</text>
</comment>
<evidence type="ECO:0000313" key="12">
    <source>
        <dbReference type="Proteomes" id="UP001589838"/>
    </source>
</evidence>